<accession>A0A9P1KCH8</accession>
<reference evidence="2 3" key="1">
    <citation type="submission" date="2014-02" db="EMBL/GenBank/DDBJ databases">
        <authorList>
            <person name="Genoscope - CEA"/>
        </authorList>
    </citation>
    <scope>NUCLEOTIDE SEQUENCE [LARGE SCALE GENOMIC DNA]</scope>
    <source>
        <strain evidence="2 3">PCC 8005</strain>
    </source>
</reference>
<evidence type="ECO:0000313" key="2">
    <source>
        <dbReference type="EMBL" id="CDM93513.1"/>
    </source>
</evidence>
<protein>
    <submittedName>
        <fullName evidence="2">Uncharacterized protein</fullName>
    </submittedName>
</protein>
<dbReference type="EMBL" id="FO818640">
    <property type="protein sequence ID" value="CDM93513.1"/>
    <property type="molecule type" value="Genomic_DNA"/>
</dbReference>
<feature type="region of interest" description="Disordered" evidence="1">
    <location>
        <begin position="1"/>
        <end position="42"/>
    </location>
</feature>
<gene>
    <name evidence="2" type="ORF">ARTHRO_11186</name>
</gene>
<name>A0A9P1KCH8_9CYAN</name>
<keyword evidence="3" id="KW-1185">Reference proteome</keyword>
<sequence>MNYSAHKGTGLPNSTADASTDDLRPRCRPYTPSLGSIAGSQR</sequence>
<evidence type="ECO:0000256" key="1">
    <source>
        <dbReference type="SAM" id="MobiDB-lite"/>
    </source>
</evidence>
<proteinExistence type="predicted"/>
<dbReference type="Proteomes" id="UP000032946">
    <property type="component" value="Chromosome"/>
</dbReference>
<dbReference type="AlphaFoldDB" id="A0A9P1KCH8"/>
<organism evidence="2 3">
    <name type="scientific">Limnospira indica PCC 8005</name>
    <dbReference type="NCBI Taxonomy" id="376219"/>
    <lineage>
        <taxon>Bacteria</taxon>
        <taxon>Bacillati</taxon>
        <taxon>Cyanobacteriota</taxon>
        <taxon>Cyanophyceae</taxon>
        <taxon>Oscillatoriophycideae</taxon>
        <taxon>Oscillatoriales</taxon>
        <taxon>Sirenicapillariaceae</taxon>
        <taxon>Limnospira</taxon>
    </lineage>
</organism>
<evidence type="ECO:0000313" key="3">
    <source>
        <dbReference type="Proteomes" id="UP000032946"/>
    </source>
</evidence>